<proteinExistence type="predicted"/>
<dbReference type="Proteomes" id="UP000729402">
    <property type="component" value="Unassembled WGS sequence"/>
</dbReference>
<protein>
    <submittedName>
        <fullName evidence="2">Uncharacterized protein</fullName>
    </submittedName>
</protein>
<dbReference type="EMBL" id="JAAALK010000290">
    <property type="protein sequence ID" value="KAG8047662.1"/>
    <property type="molecule type" value="Genomic_DNA"/>
</dbReference>
<reference evidence="2" key="2">
    <citation type="submission" date="2021-02" db="EMBL/GenBank/DDBJ databases">
        <authorList>
            <person name="Kimball J.A."/>
            <person name="Haas M.W."/>
            <person name="Macchietto M."/>
            <person name="Kono T."/>
            <person name="Duquette J."/>
            <person name="Shao M."/>
        </authorList>
    </citation>
    <scope>NUCLEOTIDE SEQUENCE</scope>
    <source>
        <tissue evidence="2">Fresh leaf tissue</tissue>
    </source>
</reference>
<gene>
    <name evidence="2" type="ORF">GUJ93_ZPchr0008g13646</name>
</gene>
<organism evidence="2 3">
    <name type="scientific">Zizania palustris</name>
    <name type="common">Northern wild rice</name>
    <dbReference type="NCBI Taxonomy" id="103762"/>
    <lineage>
        <taxon>Eukaryota</taxon>
        <taxon>Viridiplantae</taxon>
        <taxon>Streptophyta</taxon>
        <taxon>Embryophyta</taxon>
        <taxon>Tracheophyta</taxon>
        <taxon>Spermatophyta</taxon>
        <taxon>Magnoliopsida</taxon>
        <taxon>Liliopsida</taxon>
        <taxon>Poales</taxon>
        <taxon>Poaceae</taxon>
        <taxon>BOP clade</taxon>
        <taxon>Oryzoideae</taxon>
        <taxon>Oryzeae</taxon>
        <taxon>Zizaniinae</taxon>
        <taxon>Zizania</taxon>
    </lineage>
</organism>
<keyword evidence="3" id="KW-1185">Reference proteome</keyword>
<reference evidence="2" key="1">
    <citation type="journal article" date="2021" name="bioRxiv">
        <title>Whole Genome Assembly and Annotation of Northern Wild Rice, Zizania palustris L., Supports a Whole Genome Duplication in the Zizania Genus.</title>
        <authorList>
            <person name="Haas M."/>
            <person name="Kono T."/>
            <person name="Macchietto M."/>
            <person name="Millas R."/>
            <person name="McGilp L."/>
            <person name="Shao M."/>
            <person name="Duquette J."/>
            <person name="Hirsch C.N."/>
            <person name="Kimball J."/>
        </authorList>
    </citation>
    <scope>NUCLEOTIDE SEQUENCE</scope>
    <source>
        <tissue evidence="2">Fresh leaf tissue</tissue>
    </source>
</reference>
<keyword evidence="1" id="KW-0812">Transmembrane</keyword>
<evidence type="ECO:0000313" key="3">
    <source>
        <dbReference type="Proteomes" id="UP000729402"/>
    </source>
</evidence>
<accession>A0A8J5RIZ0</accession>
<name>A0A8J5RIZ0_ZIZPA</name>
<dbReference type="AlphaFoldDB" id="A0A8J5RIZ0"/>
<comment type="caution">
    <text evidence="2">The sequence shown here is derived from an EMBL/GenBank/DDBJ whole genome shotgun (WGS) entry which is preliminary data.</text>
</comment>
<evidence type="ECO:0000256" key="1">
    <source>
        <dbReference type="SAM" id="Phobius"/>
    </source>
</evidence>
<feature type="transmembrane region" description="Helical" evidence="1">
    <location>
        <begin position="30"/>
        <end position="49"/>
    </location>
</feature>
<evidence type="ECO:0000313" key="2">
    <source>
        <dbReference type="EMBL" id="KAG8047662.1"/>
    </source>
</evidence>
<keyword evidence="1" id="KW-1133">Transmembrane helix</keyword>
<sequence>MPSLLHYEADFTTRCTIVAPPNFKSHLPQGIVSLLPCGFSSGIIATFYIHRMVTSGHKGPSSESILHN</sequence>
<keyword evidence="1" id="KW-0472">Membrane</keyword>